<dbReference type="Proteomes" id="UP000270296">
    <property type="component" value="Unassembled WGS sequence"/>
</dbReference>
<organism evidence="5">
    <name type="scientific">Soboliphyme baturini</name>
    <dbReference type="NCBI Taxonomy" id="241478"/>
    <lineage>
        <taxon>Eukaryota</taxon>
        <taxon>Metazoa</taxon>
        <taxon>Ecdysozoa</taxon>
        <taxon>Nematoda</taxon>
        <taxon>Enoplea</taxon>
        <taxon>Dorylaimia</taxon>
        <taxon>Dioctophymatida</taxon>
        <taxon>Dioctophymatoidea</taxon>
        <taxon>Soboliphymatidae</taxon>
        <taxon>Soboliphyme</taxon>
    </lineage>
</organism>
<dbReference type="Gene3D" id="3.30.200.20">
    <property type="entry name" value="Phosphorylase Kinase, domain 1"/>
    <property type="match status" value="1"/>
</dbReference>
<evidence type="ECO:0000313" key="3">
    <source>
        <dbReference type="EMBL" id="VDO98035.1"/>
    </source>
</evidence>
<reference evidence="5" key="1">
    <citation type="submission" date="2016-06" db="UniProtKB">
        <authorList>
            <consortium name="WormBaseParasite"/>
        </authorList>
    </citation>
    <scope>IDENTIFICATION</scope>
</reference>
<gene>
    <name evidence="3" type="ORF">SBAD_LOCUS2550</name>
</gene>
<dbReference type="AlphaFoldDB" id="A0A183IG06"/>
<dbReference type="GO" id="GO:0005737">
    <property type="term" value="C:cytoplasm"/>
    <property type="evidence" value="ECO:0007669"/>
    <property type="project" value="TreeGrafter"/>
</dbReference>
<keyword evidence="4" id="KW-1185">Reference proteome</keyword>
<dbReference type="Pfam" id="PF00069">
    <property type="entry name" value="Pkinase"/>
    <property type="match status" value="1"/>
</dbReference>
<name>A0A183IG06_9BILA</name>
<proteinExistence type="predicted"/>
<dbReference type="SMART" id="SM00220">
    <property type="entry name" value="S_TKc"/>
    <property type="match status" value="1"/>
</dbReference>
<dbReference type="GO" id="GO:0005524">
    <property type="term" value="F:ATP binding"/>
    <property type="evidence" value="ECO:0007669"/>
    <property type="project" value="InterPro"/>
</dbReference>
<evidence type="ECO:0000313" key="4">
    <source>
        <dbReference type="Proteomes" id="UP000270296"/>
    </source>
</evidence>
<accession>A0A183IG06</accession>
<evidence type="ECO:0000313" key="5">
    <source>
        <dbReference type="WBParaSite" id="SBAD_0000267401-mRNA-1"/>
    </source>
</evidence>
<dbReference type="GO" id="GO:0004674">
    <property type="term" value="F:protein serine/threonine kinase activity"/>
    <property type="evidence" value="ECO:0007669"/>
    <property type="project" value="TreeGrafter"/>
</dbReference>
<dbReference type="PANTHER" id="PTHR44329">
    <property type="entry name" value="SERINE/THREONINE-PROTEIN KINASE TNNI3K-RELATED"/>
    <property type="match status" value="1"/>
</dbReference>
<dbReference type="PANTHER" id="PTHR44329:SF304">
    <property type="entry name" value="MITOGEN-ACTIVATED PROTEIN KINASE KINASE KINASE 13-LIKE ISOFORM X1"/>
    <property type="match status" value="1"/>
</dbReference>
<dbReference type="Gene3D" id="1.10.510.10">
    <property type="entry name" value="Transferase(Phosphotransferase) domain 1"/>
    <property type="match status" value="1"/>
</dbReference>
<reference evidence="3 4" key="2">
    <citation type="submission" date="2018-11" db="EMBL/GenBank/DDBJ databases">
        <authorList>
            <consortium name="Pathogen Informatics"/>
        </authorList>
    </citation>
    <scope>NUCLEOTIDE SEQUENCE [LARGE SCALE GENOMIC DNA]</scope>
</reference>
<sequence length="492" mass="52877">MPSPPTNTVASANNGVTAALGDDHLIRASFSTANEPMAMAMAMATVATSAGVQAGGRVNNDDDDSHENDEEEVHRRPSRRQRRRVRSLNCRPLEDDDDAATALDWSNLSHLRTQSLPDYSSTTTMTAVSTAAGTGSGIGVALQRPLPPSHQQTPNLAASAAAGTSSCTSAAAGAAAAAAAGAAAAAANGAITMPPIAPRMTDKYRQNSNMTTTFSKTGCGGSSSAASACDSASRVDFFWEGLLGCLKPMWNILGKTTHSLSQEIRVQQKLKAAAAADRAAAHLLNDSWEVPFEGITELQWLGAGSQGAVFRGYFNGELVAVKKLRQVEETNIRHLRSLCHPNVIKFKGVCTQAPCYCIIMEYCSQGQLFEVLRSGRAVGPKLLIDWAKQIASGMNYLHQQKIIHRDLKSPNSCDNNNNSDSKFNNGVHVNDTRREPVFDDAGQSDYVWVNWPLHYRFSSYATFFCMRFSLSPAATGDHLESTILVISTVLYD</sequence>
<dbReference type="InterPro" id="IPR000719">
    <property type="entry name" value="Prot_kinase_dom"/>
</dbReference>
<dbReference type="EMBL" id="UZAM01007278">
    <property type="protein sequence ID" value="VDO98035.1"/>
    <property type="molecule type" value="Genomic_DNA"/>
</dbReference>
<feature type="compositionally biased region" description="Acidic residues" evidence="1">
    <location>
        <begin position="61"/>
        <end position="71"/>
    </location>
</feature>
<feature type="region of interest" description="Disordered" evidence="1">
    <location>
        <begin position="54"/>
        <end position="80"/>
    </location>
</feature>
<dbReference type="OrthoDB" id="339325at2759"/>
<evidence type="ECO:0000259" key="2">
    <source>
        <dbReference type="PROSITE" id="PS50011"/>
    </source>
</evidence>
<dbReference type="WBParaSite" id="SBAD_0000267401-mRNA-1">
    <property type="protein sequence ID" value="SBAD_0000267401-mRNA-1"/>
    <property type="gene ID" value="SBAD_0000267401"/>
</dbReference>
<dbReference type="InterPro" id="IPR051681">
    <property type="entry name" value="Ser/Thr_Kinases-Pseudokinases"/>
</dbReference>
<dbReference type="PROSITE" id="PS50011">
    <property type="entry name" value="PROTEIN_KINASE_DOM"/>
    <property type="match status" value="1"/>
</dbReference>
<dbReference type="SUPFAM" id="SSF56112">
    <property type="entry name" value="Protein kinase-like (PK-like)"/>
    <property type="match status" value="1"/>
</dbReference>
<feature type="domain" description="Protein kinase" evidence="2">
    <location>
        <begin position="295"/>
        <end position="492"/>
    </location>
</feature>
<evidence type="ECO:0000256" key="1">
    <source>
        <dbReference type="SAM" id="MobiDB-lite"/>
    </source>
</evidence>
<protein>
    <submittedName>
        <fullName evidence="5">Protein kinase domain-containing protein</fullName>
    </submittedName>
</protein>
<dbReference type="InterPro" id="IPR011009">
    <property type="entry name" value="Kinase-like_dom_sf"/>
</dbReference>